<gene>
    <name evidence="1" type="ORF">Vadar_019968</name>
</gene>
<evidence type="ECO:0000313" key="1">
    <source>
        <dbReference type="EMBL" id="KAH7843717.1"/>
    </source>
</evidence>
<sequence>MKTTRENVITFKDQTPMLGHLALAFNDLVKRGSLLLLKIPAPVLVFSHHRQPPAISSPPNLSTILSLCFSPYSSPSQIFFPFLLSAKRVIPRSTPDLDSFSGFGIFSSVVLSVLVEIMDVEVVKSDLAQLSMESASEENGIMHQGIGPSEPIKFGSHGVDEPVNIEEISASVADFPKDVVDEWPEAMKTHSFFFVKYRSYDDPKLKVALENAESDLQKKIQARSQLIEIVKAKKSDKAQVNAQINTLVSENDHYRTIMGEKRKEMEPLQQALGKLRNRGEKGVGLCSSEEELNYLIKSLNYRIQHESIPLSEEKQILRDIKQLQGTREQVIANDATRAKIQDSLGEKVVIQDQVKIMGVNLDGVRKDMQAVKAKLKQLMDERRELETEISKVETELDTATTKRETAYETIRKLKTQRDEGNSCYYENRTFLNKVKQLAAKKDIGAVKDIGNMEVEKFMSCWNSSKDFRDDYERRILPSLDIRQLSRDGRIRNPDEKPLVVQEARNSGENVPVSKTTVERPTKEDSISSSVVVPVVAEVTKEAKSKPQKEAKNNKPISSGAPLVPIELEDKGEFSVSENLQKDSPPKATEVVDEAKLKEMKREEEIAKAKLALERKKKLAEKAAAKAAIKAQKEAEKKLKDREKKAKKKAAASVPATEPEDQPTEGGPDATEPEKTEENVEAPVPSKNKDRKEATTNYRKRAKGADSLPRAILKRKKATNYYWLYAAAPAAVLSVAMLLVAGYKYFV</sequence>
<dbReference type="EMBL" id="CM037151">
    <property type="protein sequence ID" value="KAH7843717.1"/>
    <property type="molecule type" value="Genomic_DNA"/>
</dbReference>
<protein>
    <submittedName>
        <fullName evidence="1">Uncharacterized protein</fullName>
    </submittedName>
</protein>
<reference evidence="1 2" key="1">
    <citation type="journal article" date="2021" name="Hortic Res">
        <title>High-quality reference genome and annotation aids understanding of berry development for evergreen blueberry (Vaccinium darrowii).</title>
        <authorList>
            <person name="Yu J."/>
            <person name="Hulse-Kemp A.M."/>
            <person name="Babiker E."/>
            <person name="Staton M."/>
        </authorList>
    </citation>
    <scope>NUCLEOTIDE SEQUENCE [LARGE SCALE GENOMIC DNA]</scope>
    <source>
        <strain evidence="2">cv. NJ 8807/NJ 8810</strain>
        <tissue evidence="1">Young leaf</tissue>
    </source>
</reference>
<dbReference type="Proteomes" id="UP000828048">
    <property type="component" value="Chromosome 1"/>
</dbReference>
<organism evidence="1 2">
    <name type="scientific">Vaccinium darrowii</name>
    <dbReference type="NCBI Taxonomy" id="229202"/>
    <lineage>
        <taxon>Eukaryota</taxon>
        <taxon>Viridiplantae</taxon>
        <taxon>Streptophyta</taxon>
        <taxon>Embryophyta</taxon>
        <taxon>Tracheophyta</taxon>
        <taxon>Spermatophyta</taxon>
        <taxon>Magnoliopsida</taxon>
        <taxon>eudicotyledons</taxon>
        <taxon>Gunneridae</taxon>
        <taxon>Pentapetalae</taxon>
        <taxon>asterids</taxon>
        <taxon>Ericales</taxon>
        <taxon>Ericaceae</taxon>
        <taxon>Vaccinioideae</taxon>
        <taxon>Vaccinieae</taxon>
        <taxon>Vaccinium</taxon>
    </lineage>
</organism>
<name>A0ACB7XSF4_9ERIC</name>
<proteinExistence type="predicted"/>
<evidence type="ECO:0000313" key="2">
    <source>
        <dbReference type="Proteomes" id="UP000828048"/>
    </source>
</evidence>
<comment type="caution">
    <text evidence="1">The sequence shown here is derived from an EMBL/GenBank/DDBJ whole genome shotgun (WGS) entry which is preliminary data.</text>
</comment>
<keyword evidence="2" id="KW-1185">Reference proteome</keyword>
<accession>A0ACB7XSF4</accession>